<feature type="domain" description="Core-binding (CB)" evidence="7">
    <location>
        <begin position="112"/>
        <end position="193"/>
    </location>
</feature>
<dbReference type="Gene3D" id="3.30.160.390">
    <property type="entry name" value="Integrase, DNA-binding domain"/>
    <property type="match status" value="1"/>
</dbReference>
<gene>
    <name evidence="8" type="ORF">GCM10011320_09990</name>
</gene>
<evidence type="ECO:0000256" key="2">
    <source>
        <dbReference type="ARBA" id="ARBA00022908"/>
    </source>
</evidence>
<dbReference type="InterPro" id="IPR002104">
    <property type="entry name" value="Integrase_catalytic"/>
</dbReference>
<dbReference type="InterPro" id="IPR050808">
    <property type="entry name" value="Phage_Integrase"/>
</dbReference>
<evidence type="ECO:0000259" key="7">
    <source>
        <dbReference type="PROSITE" id="PS51900"/>
    </source>
</evidence>
<protein>
    <submittedName>
        <fullName evidence="8">Integrase</fullName>
    </submittedName>
</protein>
<dbReference type="SUPFAM" id="SSF56349">
    <property type="entry name" value="DNA breaking-rejoining enzymes"/>
    <property type="match status" value="1"/>
</dbReference>
<dbReference type="InterPro" id="IPR013762">
    <property type="entry name" value="Integrase-like_cat_sf"/>
</dbReference>
<evidence type="ECO:0000256" key="4">
    <source>
        <dbReference type="ARBA" id="ARBA00023172"/>
    </source>
</evidence>
<evidence type="ECO:0000313" key="8">
    <source>
        <dbReference type="EMBL" id="GGJ05075.1"/>
    </source>
</evidence>
<dbReference type="GO" id="GO:0006310">
    <property type="term" value="P:DNA recombination"/>
    <property type="evidence" value="ECO:0007669"/>
    <property type="project" value="UniProtKB-KW"/>
</dbReference>
<dbReference type="PANTHER" id="PTHR30629:SF2">
    <property type="entry name" value="PROPHAGE INTEGRASE INTS-RELATED"/>
    <property type="match status" value="1"/>
</dbReference>
<dbReference type="Pfam" id="PF13356">
    <property type="entry name" value="Arm-DNA-bind_3"/>
    <property type="match status" value="1"/>
</dbReference>
<proteinExistence type="inferred from homology"/>
<evidence type="ECO:0000256" key="3">
    <source>
        <dbReference type="ARBA" id="ARBA00023125"/>
    </source>
</evidence>
<evidence type="ECO:0000313" key="9">
    <source>
        <dbReference type="Proteomes" id="UP000661507"/>
    </source>
</evidence>
<comment type="caution">
    <text evidence="8">The sequence shown here is derived from an EMBL/GenBank/DDBJ whole genome shotgun (WGS) entry which is preliminary data.</text>
</comment>
<dbReference type="InterPro" id="IPR010998">
    <property type="entry name" value="Integrase_recombinase_N"/>
</dbReference>
<dbReference type="InterPro" id="IPR025166">
    <property type="entry name" value="Integrase_DNA_bind_dom"/>
</dbReference>
<name>A0A917NJA5_9PROT</name>
<dbReference type="PANTHER" id="PTHR30629">
    <property type="entry name" value="PROPHAGE INTEGRASE"/>
    <property type="match status" value="1"/>
</dbReference>
<dbReference type="InterPro" id="IPR044068">
    <property type="entry name" value="CB"/>
</dbReference>
<reference evidence="8" key="2">
    <citation type="submission" date="2020-09" db="EMBL/GenBank/DDBJ databases">
        <authorList>
            <person name="Sun Q."/>
            <person name="Zhou Y."/>
        </authorList>
    </citation>
    <scope>NUCLEOTIDE SEQUENCE</scope>
    <source>
        <strain evidence="8">CGMCC 1.3617</strain>
    </source>
</reference>
<reference evidence="8" key="1">
    <citation type="journal article" date="2014" name="Int. J. Syst. Evol. Microbiol.">
        <title>Complete genome sequence of Corynebacterium casei LMG S-19264T (=DSM 44701T), isolated from a smear-ripened cheese.</title>
        <authorList>
            <consortium name="US DOE Joint Genome Institute (JGI-PGF)"/>
            <person name="Walter F."/>
            <person name="Albersmeier A."/>
            <person name="Kalinowski J."/>
            <person name="Ruckert C."/>
        </authorList>
    </citation>
    <scope>NUCLEOTIDE SEQUENCE</scope>
    <source>
        <strain evidence="8">CGMCC 1.3617</strain>
    </source>
</reference>
<dbReference type="InterPro" id="IPR011010">
    <property type="entry name" value="DNA_brk_join_enz"/>
</dbReference>
<dbReference type="Proteomes" id="UP000661507">
    <property type="component" value="Unassembled WGS sequence"/>
</dbReference>
<keyword evidence="3 5" id="KW-0238">DNA-binding</keyword>
<comment type="similarity">
    <text evidence="1">Belongs to the 'phage' integrase family.</text>
</comment>
<keyword evidence="2" id="KW-0229">DNA integration</keyword>
<sequence>MPGVRNVALTVKALDALKGREKPYRVVAGKGLLVVVKPSGTKTWIARIVIDGRRRDMGLGGGYPDIGLKEAQERADAARKAARAGDDPIRTARAEKEEKRNQRAAEDVAIARTFRHVAERCIKAEMPGWKSPRTAQQWGSALERHIYPKIGDTPVADIDRAAVRDAIGDVWASAPAVAKKTLQYVAVILRFAAAHGWRANDNPADPKMLRYTGLAPLRGKQKQPSLPWLKVPAFFTALKKVEGASALALRFLGLTALRSGEVRQARWSWLSFDGATPVMTIPGEVMKGRKTADRVAHRVPLVPAALDVLALAYADATGIAATTEKLPALAALRGDAMIFQGRKRTVPLSDMSLSAVMRRMNADRPNGAPAPWRDPDGREAVPHGLRSSFSTWVDDTRPHEREAAERALAHQIANSASAAYRRSDMLDRRISLMGAWASHCLGVDSEEAGKGKSAGR</sequence>
<dbReference type="Gene3D" id="1.10.443.10">
    <property type="entry name" value="Intergrase catalytic core"/>
    <property type="match status" value="1"/>
</dbReference>
<keyword evidence="4" id="KW-0233">DNA recombination</keyword>
<keyword evidence="9" id="KW-1185">Reference proteome</keyword>
<evidence type="ECO:0000259" key="6">
    <source>
        <dbReference type="PROSITE" id="PS51898"/>
    </source>
</evidence>
<dbReference type="InterPro" id="IPR038488">
    <property type="entry name" value="Integrase_DNA-bd_sf"/>
</dbReference>
<dbReference type="EMBL" id="BMKW01000002">
    <property type="protein sequence ID" value="GGJ05075.1"/>
    <property type="molecule type" value="Genomic_DNA"/>
</dbReference>
<dbReference type="Pfam" id="PF22022">
    <property type="entry name" value="Phage_int_M"/>
    <property type="match status" value="1"/>
</dbReference>
<dbReference type="AlphaFoldDB" id="A0A917NJA5"/>
<evidence type="ECO:0000256" key="1">
    <source>
        <dbReference type="ARBA" id="ARBA00008857"/>
    </source>
</evidence>
<dbReference type="InterPro" id="IPR053876">
    <property type="entry name" value="Phage_int_M"/>
</dbReference>
<dbReference type="PROSITE" id="PS51898">
    <property type="entry name" value="TYR_RECOMBINASE"/>
    <property type="match status" value="1"/>
</dbReference>
<accession>A0A917NJA5</accession>
<dbReference type="PROSITE" id="PS51900">
    <property type="entry name" value="CB"/>
    <property type="match status" value="1"/>
</dbReference>
<dbReference type="GO" id="GO:0003677">
    <property type="term" value="F:DNA binding"/>
    <property type="evidence" value="ECO:0007669"/>
    <property type="project" value="UniProtKB-UniRule"/>
</dbReference>
<dbReference type="GO" id="GO:0015074">
    <property type="term" value="P:DNA integration"/>
    <property type="evidence" value="ECO:0007669"/>
    <property type="project" value="UniProtKB-KW"/>
</dbReference>
<dbReference type="Gene3D" id="1.10.150.130">
    <property type="match status" value="1"/>
</dbReference>
<evidence type="ECO:0000256" key="5">
    <source>
        <dbReference type="PROSITE-ProRule" id="PRU01248"/>
    </source>
</evidence>
<feature type="domain" description="Tyr recombinase" evidence="6">
    <location>
        <begin position="221"/>
        <end position="433"/>
    </location>
</feature>
<organism evidence="8 9">
    <name type="scientific">Neoroseomonas lacus</name>
    <dbReference type="NCBI Taxonomy" id="287609"/>
    <lineage>
        <taxon>Bacteria</taxon>
        <taxon>Pseudomonadati</taxon>
        <taxon>Pseudomonadota</taxon>
        <taxon>Alphaproteobacteria</taxon>
        <taxon>Acetobacterales</taxon>
        <taxon>Acetobacteraceae</taxon>
        <taxon>Neoroseomonas</taxon>
    </lineage>
</organism>